<dbReference type="EC" id="2.3.1.269" evidence="9"/>
<keyword evidence="8 9" id="KW-0012">Acyltransferase</keyword>
<evidence type="ECO:0000256" key="9">
    <source>
        <dbReference type="HAMAP-Rule" id="MF_01148"/>
    </source>
</evidence>
<evidence type="ECO:0000313" key="12">
    <source>
        <dbReference type="Proteomes" id="UP000317355"/>
    </source>
</evidence>
<evidence type="ECO:0000256" key="4">
    <source>
        <dbReference type="ARBA" id="ARBA00022679"/>
    </source>
</evidence>
<keyword evidence="3 9" id="KW-1003">Cell membrane</keyword>
<feature type="transmembrane region" description="Helical" evidence="9">
    <location>
        <begin position="129"/>
        <end position="147"/>
    </location>
</feature>
<feature type="transmembrane region" description="Helical" evidence="9">
    <location>
        <begin position="64"/>
        <end position="81"/>
    </location>
</feature>
<keyword evidence="6 9" id="KW-1133">Transmembrane helix</keyword>
<sequence>MGRISPIPRLLSSSPWRFLAAFAAGALSVLAFAPFSLYPFALIGPLSLLWLLRSAPPKAGFRAGGAYGLGLLGFGVFWLHISIDQFGNMGTLAAIAITLLFVLVLAIYYGLVGWAVSRYLVMGLPSSQLLWIFPSLWVLGEWLRGWVLSGFPWLVLGYSQIDSPLNGFAPLIGVYGVSWIVLFCTVLLYRLLLPGVKGRLWLAGGLLLVIGTGLLLQRVNWTQPAGSAFRVSMIQANIAQEDKWRRDRLRPTLELYTQLTRDVWQSRLIIWPETAVPAFAHQVEDSVLQPLAAEAVAHQSDLLVGIPMWDTDTGAYYNSLLTLGAERAHYAKRHLVPFGEFMPLKRWLRPLIEWLQIPMSDFTPGSAERPLLKVAGYPAGVSVCYEDAFGEEVAEALPEAAFLINASNDAWFGDSLAPRQHLQIARMRALETGRYMLRSTNTGISALIDQKGRVIGFSPAFQTHVLTGDVLPMQGVTPYVRLGNWAVILVSILLLSFGLWRLRR</sequence>
<comment type="subcellular location">
    <subcellularLocation>
        <location evidence="1 9">Cell membrane</location>
        <topology evidence="1 9">Multi-pass membrane protein</topology>
    </subcellularLocation>
</comment>
<feature type="domain" description="CN hydrolase" evidence="10">
    <location>
        <begin position="234"/>
        <end position="472"/>
    </location>
</feature>
<evidence type="ECO:0000313" key="11">
    <source>
        <dbReference type="EMBL" id="TVT58027.1"/>
    </source>
</evidence>
<feature type="transmembrane region" description="Helical" evidence="9">
    <location>
        <begin position="200"/>
        <end position="219"/>
    </location>
</feature>
<evidence type="ECO:0000256" key="8">
    <source>
        <dbReference type="ARBA" id="ARBA00023315"/>
    </source>
</evidence>
<comment type="pathway">
    <text evidence="9">Protein modification; lipoprotein biosynthesis (N-acyl transfer).</text>
</comment>
<keyword evidence="11" id="KW-0449">Lipoprotein</keyword>
<protein>
    <recommendedName>
        <fullName evidence="9">Apolipoprotein N-acyltransferase</fullName>
        <shortName evidence="9">ALP N-acyltransferase</shortName>
        <ecNumber evidence="9">2.3.1.269</ecNumber>
    </recommendedName>
</protein>
<dbReference type="PANTHER" id="PTHR38686">
    <property type="entry name" value="APOLIPOPROTEIN N-ACYLTRANSFERASE"/>
    <property type="match status" value="1"/>
</dbReference>
<evidence type="ECO:0000256" key="5">
    <source>
        <dbReference type="ARBA" id="ARBA00022692"/>
    </source>
</evidence>
<keyword evidence="4 9" id="KW-0808">Transferase</keyword>
<evidence type="ECO:0000256" key="6">
    <source>
        <dbReference type="ARBA" id="ARBA00022989"/>
    </source>
</evidence>
<dbReference type="AlphaFoldDB" id="A0A558DAH6"/>
<comment type="function">
    <text evidence="9">Catalyzes the phospholipid dependent N-acylation of the N-terminal cysteine of apolipoprotein, the last step in lipoprotein maturation.</text>
</comment>
<evidence type="ECO:0000256" key="2">
    <source>
        <dbReference type="ARBA" id="ARBA00010065"/>
    </source>
</evidence>
<dbReference type="CDD" id="cd07571">
    <property type="entry name" value="ALP_N-acyl_transferase"/>
    <property type="match status" value="1"/>
</dbReference>
<dbReference type="GO" id="GO:0005886">
    <property type="term" value="C:plasma membrane"/>
    <property type="evidence" value="ECO:0007669"/>
    <property type="project" value="UniProtKB-SubCell"/>
</dbReference>
<feature type="transmembrane region" description="Helical" evidence="9">
    <location>
        <begin position="93"/>
        <end position="117"/>
    </location>
</feature>
<accession>A0A558DAH6</accession>
<dbReference type="NCBIfam" id="TIGR00546">
    <property type="entry name" value="lnt"/>
    <property type="match status" value="1"/>
</dbReference>
<dbReference type="Gene3D" id="3.60.110.10">
    <property type="entry name" value="Carbon-nitrogen hydrolase"/>
    <property type="match status" value="1"/>
</dbReference>
<dbReference type="GO" id="GO:0042158">
    <property type="term" value="P:lipoprotein biosynthetic process"/>
    <property type="evidence" value="ECO:0007669"/>
    <property type="project" value="UniProtKB-UniRule"/>
</dbReference>
<keyword evidence="5 9" id="KW-0812">Transmembrane</keyword>
<evidence type="ECO:0000256" key="7">
    <source>
        <dbReference type="ARBA" id="ARBA00023136"/>
    </source>
</evidence>
<proteinExistence type="inferred from homology"/>
<comment type="caution">
    <text evidence="11">The sequence shown here is derived from an EMBL/GenBank/DDBJ whole genome shotgun (WGS) entry which is preliminary data.</text>
</comment>
<evidence type="ECO:0000256" key="3">
    <source>
        <dbReference type="ARBA" id="ARBA00022475"/>
    </source>
</evidence>
<evidence type="ECO:0000256" key="1">
    <source>
        <dbReference type="ARBA" id="ARBA00004651"/>
    </source>
</evidence>
<dbReference type="PROSITE" id="PS50263">
    <property type="entry name" value="CN_HYDROLASE"/>
    <property type="match status" value="1"/>
</dbReference>
<reference evidence="11 12" key="1">
    <citation type="submission" date="2019-07" db="EMBL/GenBank/DDBJ databases">
        <title>The pathways for chlorine oxyanion respiration interact through the shared metabolite chlorate.</title>
        <authorList>
            <person name="Barnum T.P."/>
            <person name="Cheng Y."/>
            <person name="Hill K.A."/>
            <person name="Lucas L.N."/>
            <person name="Carlson H.K."/>
            <person name="Coates J.D."/>
        </authorList>
    </citation>
    <scope>NUCLEOTIDE SEQUENCE [LARGE SCALE GENOMIC DNA]</scope>
    <source>
        <strain evidence="11">BK-3</strain>
    </source>
</reference>
<dbReference type="Proteomes" id="UP000317355">
    <property type="component" value="Unassembled WGS sequence"/>
</dbReference>
<name>A0A558DAH6_9GAMM</name>
<dbReference type="InterPro" id="IPR045378">
    <property type="entry name" value="LNT_N"/>
</dbReference>
<keyword evidence="7 9" id="KW-0472">Membrane</keyword>
<dbReference type="InterPro" id="IPR004563">
    <property type="entry name" value="Apolipo_AcylTrfase"/>
</dbReference>
<feature type="transmembrane region" description="Helical" evidence="9">
    <location>
        <begin position="167"/>
        <end position="188"/>
    </location>
</feature>
<dbReference type="EMBL" id="VMRY01000010">
    <property type="protein sequence ID" value="TVT58027.1"/>
    <property type="molecule type" value="Genomic_DNA"/>
</dbReference>
<gene>
    <name evidence="9 11" type="primary">lnt</name>
    <name evidence="11" type="ORF">FHK82_04740</name>
</gene>
<feature type="transmembrane region" description="Helical" evidence="9">
    <location>
        <begin position="482"/>
        <end position="502"/>
    </location>
</feature>
<comment type="catalytic activity">
    <reaction evidence="9">
        <text>N-terminal S-1,2-diacyl-sn-glyceryl-L-cysteinyl-[lipoprotein] + a glycerophospholipid = N-acyl-S-1,2-diacyl-sn-glyceryl-L-cysteinyl-[lipoprotein] + a 2-acyl-sn-glycero-3-phospholipid + H(+)</text>
        <dbReference type="Rhea" id="RHEA:48228"/>
        <dbReference type="Rhea" id="RHEA-COMP:14681"/>
        <dbReference type="Rhea" id="RHEA-COMP:14684"/>
        <dbReference type="ChEBI" id="CHEBI:15378"/>
        <dbReference type="ChEBI" id="CHEBI:136912"/>
        <dbReference type="ChEBI" id="CHEBI:140656"/>
        <dbReference type="ChEBI" id="CHEBI:140657"/>
        <dbReference type="ChEBI" id="CHEBI:140660"/>
        <dbReference type="EC" id="2.3.1.269"/>
    </reaction>
</comment>
<dbReference type="Pfam" id="PF20154">
    <property type="entry name" value="LNT_N"/>
    <property type="match status" value="1"/>
</dbReference>
<organism evidence="11 12">
    <name type="scientific">Sedimenticola thiotaurini</name>
    <dbReference type="NCBI Taxonomy" id="1543721"/>
    <lineage>
        <taxon>Bacteria</taxon>
        <taxon>Pseudomonadati</taxon>
        <taxon>Pseudomonadota</taxon>
        <taxon>Gammaproteobacteria</taxon>
        <taxon>Chromatiales</taxon>
        <taxon>Sedimenticolaceae</taxon>
        <taxon>Sedimenticola</taxon>
    </lineage>
</organism>
<dbReference type="UniPathway" id="UPA00666"/>
<dbReference type="PANTHER" id="PTHR38686:SF1">
    <property type="entry name" value="APOLIPOPROTEIN N-ACYLTRANSFERASE"/>
    <property type="match status" value="1"/>
</dbReference>
<dbReference type="GO" id="GO:0016410">
    <property type="term" value="F:N-acyltransferase activity"/>
    <property type="evidence" value="ECO:0007669"/>
    <property type="project" value="UniProtKB-UniRule"/>
</dbReference>
<comment type="similarity">
    <text evidence="2 9">Belongs to the CN hydrolase family. Apolipoprotein N-acyltransferase subfamily.</text>
</comment>
<dbReference type="Pfam" id="PF00795">
    <property type="entry name" value="CN_hydrolase"/>
    <property type="match status" value="1"/>
</dbReference>
<dbReference type="SUPFAM" id="SSF56317">
    <property type="entry name" value="Carbon-nitrogen hydrolase"/>
    <property type="match status" value="1"/>
</dbReference>
<evidence type="ECO:0000259" key="10">
    <source>
        <dbReference type="PROSITE" id="PS50263"/>
    </source>
</evidence>
<dbReference type="InterPro" id="IPR036526">
    <property type="entry name" value="C-N_Hydrolase_sf"/>
</dbReference>
<dbReference type="HAMAP" id="MF_01148">
    <property type="entry name" value="Lnt"/>
    <property type="match status" value="1"/>
</dbReference>
<dbReference type="InterPro" id="IPR003010">
    <property type="entry name" value="C-N_Hydrolase"/>
</dbReference>
<feature type="transmembrane region" description="Helical" evidence="9">
    <location>
        <begin position="20"/>
        <end position="52"/>
    </location>
</feature>